<feature type="compositionally biased region" description="Polar residues" evidence="1">
    <location>
        <begin position="27"/>
        <end position="45"/>
    </location>
</feature>
<name>A0A392PBB5_9FABA</name>
<feature type="region of interest" description="Disordered" evidence="1">
    <location>
        <begin position="74"/>
        <end position="94"/>
    </location>
</feature>
<feature type="region of interest" description="Disordered" evidence="1">
    <location>
        <begin position="150"/>
        <end position="245"/>
    </location>
</feature>
<protein>
    <submittedName>
        <fullName evidence="2">Uncharacterized protein</fullName>
    </submittedName>
</protein>
<comment type="caution">
    <text evidence="2">The sequence shown here is derived from an EMBL/GenBank/DDBJ whole genome shotgun (WGS) entry which is preliminary data.</text>
</comment>
<reference evidence="2 3" key="1">
    <citation type="journal article" date="2018" name="Front. Plant Sci.">
        <title>Red Clover (Trifolium pratense) and Zigzag Clover (T. medium) - A Picture of Genomic Similarities and Differences.</title>
        <authorList>
            <person name="Dluhosova J."/>
            <person name="Istvanek J."/>
            <person name="Nedelnik J."/>
            <person name="Repkova J."/>
        </authorList>
    </citation>
    <scope>NUCLEOTIDE SEQUENCE [LARGE SCALE GENOMIC DNA]</scope>
    <source>
        <strain evidence="3">cv. 10/8</strain>
        <tissue evidence="2">Leaf</tissue>
    </source>
</reference>
<feature type="non-terminal residue" evidence="2">
    <location>
        <position position="245"/>
    </location>
</feature>
<proteinExistence type="predicted"/>
<sequence length="245" mass="26908">AEARTRGGRSASRWLREERGGPVKQDGGNTAGHSSSQASNNNAEPTTAEVAPGPKQFQQNLHIPTQPAIITQQQQLSPINSTQAHQSNPATNTHNIPALQNITEPEINDAAALTLSKTVPPAFQPDNLSKLFSTINSPITSHQFNPIILNRPQTENNNGPQTVKQFTRKVTRASTTRNLTRPDPTPKPDPTSHRPSPGKKPKIIPNPTQHPSEPKFTQTVEDTDTQSEKKRRREEENVDDSTNLK</sequence>
<feature type="region of interest" description="Disordered" evidence="1">
    <location>
        <begin position="1"/>
        <end position="57"/>
    </location>
</feature>
<evidence type="ECO:0000256" key="1">
    <source>
        <dbReference type="SAM" id="MobiDB-lite"/>
    </source>
</evidence>
<organism evidence="2 3">
    <name type="scientific">Trifolium medium</name>
    <dbReference type="NCBI Taxonomy" id="97028"/>
    <lineage>
        <taxon>Eukaryota</taxon>
        <taxon>Viridiplantae</taxon>
        <taxon>Streptophyta</taxon>
        <taxon>Embryophyta</taxon>
        <taxon>Tracheophyta</taxon>
        <taxon>Spermatophyta</taxon>
        <taxon>Magnoliopsida</taxon>
        <taxon>eudicotyledons</taxon>
        <taxon>Gunneridae</taxon>
        <taxon>Pentapetalae</taxon>
        <taxon>rosids</taxon>
        <taxon>fabids</taxon>
        <taxon>Fabales</taxon>
        <taxon>Fabaceae</taxon>
        <taxon>Papilionoideae</taxon>
        <taxon>50 kb inversion clade</taxon>
        <taxon>NPAAA clade</taxon>
        <taxon>Hologalegina</taxon>
        <taxon>IRL clade</taxon>
        <taxon>Trifolieae</taxon>
        <taxon>Trifolium</taxon>
    </lineage>
</organism>
<dbReference type="AlphaFoldDB" id="A0A392PBB5"/>
<feature type="compositionally biased region" description="Polar residues" evidence="1">
    <location>
        <begin position="151"/>
        <end position="165"/>
    </location>
</feature>
<accession>A0A392PBB5</accession>
<dbReference type="Proteomes" id="UP000265520">
    <property type="component" value="Unassembled WGS sequence"/>
</dbReference>
<feature type="compositionally biased region" description="Polar residues" evidence="1">
    <location>
        <begin position="206"/>
        <end position="220"/>
    </location>
</feature>
<feature type="compositionally biased region" description="Polar residues" evidence="1">
    <location>
        <begin position="76"/>
        <end position="94"/>
    </location>
</feature>
<feature type="non-terminal residue" evidence="2">
    <location>
        <position position="1"/>
    </location>
</feature>
<evidence type="ECO:0000313" key="3">
    <source>
        <dbReference type="Proteomes" id="UP000265520"/>
    </source>
</evidence>
<evidence type="ECO:0000313" key="2">
    <source>
        <dbReference type="EMBL" id="MCI09052.1"/>
    </source>
</evidence>
<dbReference type="EMBL" id="LXQA010071223">
    <property type="protein sequence ID" value="MCI09052.1"/>
    <property type="molecule type" value="Genomic_DNA"/>
</dbReference>
<keyword evidence="3" id="KW-1185">Reference proteome</keyword>